<accession>A0A2D3NEV3</accession>
<dbReference type="EMBL" id="CP024696">
    <property type="protein sequence ID" value="ATV53937.1"/>
    <property type="molecule type" value="Genomic_DNA"/>
</dbReference>
<dbReference type="InterPro" id="IPR010401">
    <property type="entry name" value="AGL/Gdb1"/>
</dbReference>
<dbReference type="Proteomes" id="UP000229323">
    <property type="component" value="Chromosome"/>
</dbReference>
<name>A0A2D3NEV3_PREIN</name>
<evidence type="ECO:0000313" key="3">
    <source>
        <dbReference type="EMBL" id="ATV53937.1"/>
    </source>
</evidence>
<gene>
    <name evidence="3" type="ORF">CTM50_11805</name>
</gene>
<dbReference type="PANTHER" id="PTHR10569">
    <property type="entry name" value="GLYCOGEN DEBRANCHING ENZYME"/>
    <property type="match status" value="1"/>
</dbReference>
<dbReference type="InterPro" id="IPR008928">
    <property type="entry name" value="6-hairpin_glycosidase_sf"/>
</dbReference>
<evidence type="ECO:0000259" key="1">
    <source>
        <dbReference type="Pfam" id="PF06202"/>
    </source>
</evidence>
<evidence type="ECO:0000259" key="2">
    <source>
        <dbReference type="Pfam" id="PF12439"/>
    </source>
</evidence>
<dbReference type="RefSeq" id="WP_100023886.1">
    <property type="nucleotide sequence ID" value="NZ_CP024696.1"/>
</dbReference>
<proteinExistence type="predicted"/>
<organism evidence="3 4">
    <name type="scientific">Prevotella intermedia</name>
    <dbReference type="NCBI Taxonomy" id="28131"/>
    <lineage>
        <taxon>Bacteria</taxon>
        <taxon>Pseudomonadati</taxon>
        <taxon>Bacteroidota</taxon>
        <taxon>Bacteroidia</taxon>
        <taxon>Bacteroidales</taxon>
        <taxon>Prevotellaceae</taxon>
        <taxon>Prevotella</taxon>
    </lineage>
</organism>
<dbReference type="Pfam" id="PF06202">
    <property type="entry name" value="GDE_C"/>
    <property type="match status" value="1"/>
</dbReference>
<dbReference type="InterPro" id="IPR024742">
    <property type="entry name" value="Glycogen_debranch_N"/>
</dbReference>
<dbReference type="GO" id="GO:0005980">
    <property type="term" value="P:glycogen catabolic process"/>
    <property type="evidence" value="ECO:0007669"/>
    <property type="project" value="InterPro"/>
</dbReference>
<dbReference type="AlphaFoldDB" id="A0A2D3NEV3"/>
<protein>
    <submittedName>
        <fullName evidence="3">4-alpha-glucanotransferase</fullName>
    </submittedName>
</protein>
<evidence type="ECO:0000313" key="4">
    <source>
        <dbReference type="Proteomes" id="UP000229323"/>
    </source>
</evidence>
<dbReference type="PANTHER" id="PTHR10569:SF2">
    <property type="entry name" value="GLYCOGEN DEBRANCHING ENZYME"/>
    <property type="match status" value="1"/>
</dbReference>
<reference evidence="3 4" key="1">
    <citation type="submission" date="2017-11" db="EMBL/GenBank/DDBJ databases">
        <title>Genome sequencing of Prevotella intermedia KCOM 2033.</title>
        <authorList>
            <person name="Kook J.-K."/>
            <person name="Park S.-N."/>
            <person name="Lim Y.K."/>
        </authorList>
    </citation>
    <scope>NUCLEOTIDE SEQUENCE [LARGE SCALE GENOMIC DNA]</scope>
    <source>
        <strain evidence="3 4">KCOM 2033</strain>
    </source>
</reference>
<dbReference type="Gene3D" id="1.50.10.10">
    <property type="match status" value="1"/>
</dbReference>
<sequence>MGYLKFEKALMTNLQDSLPRELLRTNRSGAYSCSTIVDCNTRKYHGLLVVPVPELDNENHILLSSLDPTVIQHGAAFNLGLHKYHGGNYSPNGHKYIREFDCDKVPTTVYRVGNAVLKKEVVLQCYEERILVRYTLLEGQGTTLLQFRPFLAFRSVREFTHENAAINREYHNVENGIATCLYEGYPQLFMQFSKDNEFHYEPYWYRGLEYPKEQARGYYSDEDLYVPGYFEMKIKKGESIVFSGSTSEIKTSTLKRIFDNEVEFRPPRDNFFHCLVNAAHQFHNRKRNDDRYILAGYPWFKCRARDQFIALPGLTLSIEEQDYFELVMETAERGLREFMQNEPLTVEIQEIEQPDVILWCIWAIQQYAKEAGKESCLKLYGDFLRDMIAYIENGKHPNLVLHTNGLLYAEGKNKAITWMNGMIDGKPVNPRSGYIVEFNALWYNDIKFVAWLFSDTSETEYAAHLEEMASLCKDAFVPTFLNNYGYLYDYVDGNMVDWSVRPNMILAAAVDYSPLEQSQKKSVVDICTRELLTPKGLRSLSPKSGGYTPVCVGDQDHRTRVYHQGTAWPWLGGFYLEACLKLYKRTRLSFVERQLIGYEDEVMSHCLGTIPEYFDGNPPYSGRGAISFAMNVGEVLRTLALLEKYKY</sequence>
<dbReference type="GO" id="GO:0004135">
    <property type="term" value="F:amylo-alpha-1,6-glucosidase activity"/>
    <property type="evidence" value="ECO:0007669"/>
    <property type="project" value="InterPro"/>
</dbReference>
<dbReference type="Pfam" id="PF12439">
    <property type="entry name" value="GDE_N"/>
    <property type="match status" value="1"/>
</dbReference>
<dbReference type="GO" id="GO:0004134">
    <property type="term" value="F:4-alpha-glucanotransferase activity"/>
    <property type="evidence" value="ECO:0007669"/>
    <property type="project" value="InterPro"/>
</dbReference>
<dbReference type="SUPFAM" id="SSF48208">
    <property type="entry name" value="Six-hairpin glycosidases"/>
    <property type="match status" value="1"/>
</dbReference>
<dbReference type="InterPro" id="IPR012341">
    <property type="entry name" value="6hp_glycosidase-like_sf"/>
</dbReference>
<dbReference type="InterPro" id="IPR032790">
    <property type="entry name" value="GDE_C"/>
</dbReference>
<keyword evidence="3" id="KW-0808">Transferase</keyword>
<feature type="domain" description="Glycogen debranching enzyme bacterial and archaeal type N-terminal" evidence="2">
    <location>
        <begin position="20"/>
        <end position="240"/>
    </location>
</feature>
<feature type="domain" description="Glycogen debranching enzyme C-terminal" evidence="1">
    <location>
        <begin position="282"/>
        <end position="637"/>
    </location>
</feature>